<dbReference type="SMART" id="SM00478">
    <property type="entry name" value="ENDO3c"/>
    <property type="match status" value="1"/>
</dbReference>
<dbReference type="Proteomes" id="UP000572051">
    <property type="component" value="Unassembled WGS sequence"/>
</dbReference>
<dbReference type="InterPro" id="IPR010316">
    <property type="entry name" value="AlkA_N"/>
</dbReference>
<dbReference type="GO" id="GO:0008725">
    <property type="term" value="F:DNA-3-methyladenine glycosylase activity"/>
    <property type="evidence" value="ECO:0007669"/>
    <property type="project" value="TreeGrafter"/>
</dbReference>
<organism evidence="16 17">
    <name type="scientific">Nocardiopsis aegyptia</name>
    <dbReference type="NCBI Taxonomy" id="220378"/>
    <lineage>
        <taxon>Bacteria</taxon>
        <taxon>Bacillati</taxon>
        <taxon>Actinomycetota</taxon>
        <taxon>Actinomycetes</taxon>
        <taxon>Streptosporangiales</taxon>
        <taxon>Nocardiopsidaceae</taxon>
        <taxon>Nocardiopsis</taxon>
    </lineage>
</organism>
<dbReference type="InterPro" id="IPR011257">
    <property type="entry name" value="DNA_glycosylase"/>
</dbReference>
<dbReference type="SMART" id="SM00342">
    <property type="entry name" value="HTH_ARAC"/>
    <property type="match status" value="1"/>
</dbReference>
<dbReference type="InterPro" id="IPR051912">
    <property type="entry name" value="Alkylbase_DNA_Glycosylase/TA"/>
</dbReference>
<keyword evidence="17" id="KW-1185">Reference proteome</keyword>
<dbReference type="SUPFAM" id="SSF55945">
    <property type="entry name" value="TATA-box binding protein-like"/>
    <property type="match status" value="1"/>
</dbReference>
<dbReference type="Pfam" id="PF06029">
    <property type="entry name" value="AlkA_N"/>
    <property type="match status" value="1"/>
</dbReference>
<dbReference type="Gene3D" id="3.40.10.10">
    <property type="entry name" value="DNA Methylphosphotriester Repair Domain"/>
    <property type="match status" value="1"/>
</dbReference>
<evidence type="ECO:0000256" key="13">
    <source>
        <dbReference type="ARBA" id="ARBA00023204"/>
    </source>
</evidence>
<dbReference type="PROSITE" id="PS01124">
    <property type="entry name" value="HTH_ARAC_FAMILY_2"/>
    <property type="match status" value="1"/>
</dbReference>
<evidence type="ECO:0000256" key="1">
    <source>
        <dbReference type="ARBA" id="ARBA00000086"/>
    </source>
</evidence>
<dbReference type="GO" id="GO:0032131">
    <property type="term" value="F:alkylated DNA binding"/>
    <property type="evidence" value="ECO:0007669"/>
    <property type="project" value="TreeGrafter"/>
</dbReference>
<dbReference type="Gene3D" id="1.10.10.60">
    <property type="entry name" value="Homeodomain-like"/>
    <property type="match status" value="1"/>
</dbReference>
<evidence type="ECO:0000313" key="17">
    <source>
        <dbReference type="Proteomes" id="UP000572051"/>
    </source>
</evidence>
<keyword evidence="12" id="KW-0804">Transcription</keyword>
<evidence type="ECO:0000256" key="6">
    <source>
        <dbReference type="ARBA" id="ARBA00022723"/>
    </source>
</evidence>
<keyword evidence="16" id="KW-0326">Glycosidase</keyword>
<evidence type="ECO:0000256" key="8">
    <source>
        <dbReference type="ARBA" id="ARBA00022833"/>
    </source>
</evidence>
<evidence type="ECO:0000256" key="5">
    <source>
        <dbReference type="ARBA" id="ARBA00022679"/>
    </source>
</evidence>
<dbReference type="InterPro" id="IPR023170">
    <property type="entry name" value="HhH_base_excis_C"/>
</dbReference>
<keyword evidence="13" id="KW-0234">DNA repair</keyword>
<keyword evidence="5" id="KW-0808">Transferase</keyword>
<comment type="cofactor">
    <cofactor evidence="2">
        <name>Zn(2+)</name>
        <dbReference type="ChEBI" id="CHEBI:29105"/>
    </cofactor>
</comment>
<dbReference type="Gene3D" id="3.30.310.20">
    <property type="entry name" value="DNA-3-methyladenine glycosylase AlkA, N-terminal domain"/>
    <property type="match status" value="1"/>
</dbReference>
<dbReference type="GO" id="GO:0003700">
    <property type="term" value="F:DNA-binding transcription factor activity"/>
    <property type="evidence" value="ECO:0007669"/>
    <property type="project" value="InterPro"/>
</dbReference>
<dbReference type="SMART" id="SM01009">
    <property type="entry name" value="AlkA_N"/>
    <property type="match status" value="1"/>
</dbReference>
<evidence type="ECO:0000313" key="16">
    <source>
        <dbReference type="EMBL" id="NYJ34280.1"/>
    </source>
</evidence>
<name>A0A7Z0ELG5_9ACTN</name>
<evidence type="ECO:0000256" key="4">
    <source>
        <dbReference type="ARBA" id="ARBA00022603"/>
    </source>
</evidence>
<dbReference type="InterPro" id="IPR004026">
    <property type="entry name" value="Ada_DNA_repair_Zn-bd"/>
</dbReference>
<dbReference type="GO" id="GO:0032993">
    <property type="term" value="C:protein-DNA complex"/>
    <property type="evidence" value="ECO:0007669"/>
    <property type="project" value="TreeGrafter"/>
</dbReference>
<dbReference type="Pfam" id="PF12833">
    <property type="entry name" value="HTH_18"/>
    <property type="match status" value="1"/>
</dbReference>
<dbReference type="SUPFAM" id="SSF46689">
    <property type="entry name" value="Homeodomain-like"/>
    <property type="match status" value="1"/>
</dbReference>
<proteinExistence type="predicted"/>
<evidence type="ECO:0000259" key="15">
    <source>
        <dbReference type="PROSITE" id="PS01124"/>
    </source>
</evidence>
<accession>A0A7Z0ELG5</accession>
<keyword evidence="10" id="KW-0238">DNA-binding</keyword>
<dbReference type="GO" id="GO:0008168">
    <property type="term" value="F:methyltransferase activity"/>
    <property type="evidence" value="ECO:0007669"/>
    <property type="project" value="UniProtKB-KW"/>
</dbReference>
<reference evidence="16 17" key="1">
    <citation type="submission" date="2020-07" db="EMBL/GenBank/DDBJ databases">
        <title>Sequencing the genomes of 1000 actinobacteria strains.</title>
        <authorList>
            <person name="Klenk H.-P."/>
        </authorList>
    </citation>
    <scope>NUCLEOTIDE SEQUENCE [LARGE SCALE GENOMIC DNA]</scope>
    <source>
        <strain evidence="16 17">DSM 44442</strain>
    </source>
</reference>
<dbReference type="CDD" id="cd00056">
    <property type="entry name" value="ENDO3c"/>
    <property type="match status" value="1"/>
</dbReference>
<keyword evidence="6" id="KW-0479">Metal-binding</keyword>
<keyword evidence="9" id="KW-0805">Transcription regulation</keyword>
<keyword evidence="16" id="KW-0378">Hydrolase</keyword>
<keyword evidence="7" id="KW-0227">DNA damage</keyword>
<dbReference type="Gene3D" id="1.10.340.30">
    <property type="entry name" value="Hypothetical protein, domain 2"/>
    <property type="match status" value="1"/>
</dbReference>
<keyword evidence="8" id="KW-0862">Zinc</keyword>
<dbReference type="InterPro" id="IPR003265">
    <property type="entry name" value="HhH-GPD_domain"/>
</dbReference>
<gene>
    <name evidence="16" type="ORF">HNR10_002161</name>
</gene>
<comment type="caution">
    <text evidence="16">The sequence shown here is derived from an EMBL/GenBank/DDBJ whole genome shotgun (WGS) entry which is preliminary data.</text>
</comment>
<evidence type="ECO:0000256" key="14">
    <source>
        <dbReference type="SAM" id="MobiDB-lite"/>
    </source>
</evidence>
<dbReference type="Gene3D" id="1.10.1670.10">
    <property type="entry name" value="Helix-hairpin-Helix base-excision DNA repair enzymes (C-terminal)"/>
    <property type="match status" value="1"/>
</dbReference>
<dbReference type="GO" id="GO:0043916">
    <property type="term" value="F:DNA-7-methylguanine glycosylase activity"/>
    <property type="evidence" value="ECO:0007669"/>
    <property type="project" value="TreeGrafter"/>
</dbReference>
<dbReference type="GO" id="GO:0005737">
    <property type="term" value="C:cytoplasm"/>
    <property type="evidence" value="ECO:0007669"/>
    <property type="project" value="TreeGrafter"/>
</dbReference>
<dbReference type="GO" id="GO:0008270">
    <property type="term" value="F:zinc ion binding"/>
    <property type="evidence" value="ECO:0007669"/>
    <property type="project" value="InterPro"/>
</dbReference>
<protein>
    <recommendedName>
        <fullName evidence="3">DNA-3-methyladenine glycosylase II</fullName>
        <ecNumber evidence="3">3.2.2.21</ecNumber>
    </recommendedName>
</protein>
<dbReference type="GO" id="GO:0043565">
    <property type="term" value="F:sequence-specific DNA binding"/>
    <property type="evidence" value="ECO:0007669"/>
    <property type="project" value="InterPro"/>
</dbReference>
<evidence type="ECO:0000256" key="12">
    <source>
        <dbReference type="ARBA" id="ARBA00023163"/>
    </source>
</evidence>
<keyword evidence="11" id="KW-0010">Activator</keyword>
<comment type="catalytic activity">
    <reaction evidence="1">
        <text>Hydrolysis of alkylated DNA, releasing 3-methyladenine, 3-methylguanine, 7-methylguanine and 7-methyladenine.</text>
        <dbReference type="EC" id="3.2.2.21"/>
    </reaction>
</comment>
<dbReference type="EC" id="3.2.2.21" evidence="3"/>
<dbReference type="SUPFAM" id="SSF48150">
    <property type="entry name" value="DNA-glycosylase"/>
    <property type="match status" value="1"/>
</dbReference>
<feature type="region of interest" description="Disordered" evidence="14">
    <location>
        <begin position="232"/>
        <end position="252"/>
    </location>
</feature>
<evidence type="ECO:0000256" key="7">
    <source>
        <dbReference type="ARBA" id="ARBA00022763"/>
    </source>
</evidence>
<dbReference type="PANTHER" id="PTHR43003">
    <property type="entry name" value="DNA-3-METHYLADENINE GLYCOSYLASE"/>
    <property type="match status" value="1"/>
</dbReference>
<dbReference type="InterPro" id="IPR035451">
    <property type="entry name" value="Ada-like_dom_sf"/>
</dbReference>
<keyword evidence="4" id="KW-0489">Methyltransferase</keyword>
<dbReference type="AlphaFoldDB" id="A0A7Z0ELG5"/>
<dbReference type="InterPro" id="IPR018060">
    <property type="entry name" value="HTH_AraC"/>
</dbReference>
<feature type="domain" description="HTH araC/xylS-type" evidence="15">
    <location>
        <begin position="86"/>
        <end position="184"/>
    </location>
</feature>
<dbReference type="FunFam" id="3.40.10.10:FF:000001">
    <property type="entry name" value="DNA-3-methyladenine glycosylase 2"/>
    <property type="match status" value="1"/>
</dbReference>
<dbReference type="EMBL" id="JACCFS010000001">
    <property type="protein sequence ID" value="NYJ34280.1"/>
    <property type="molecule type" value="Genomic_DNA"/>
</dbReference>
<sequence length="534" mass="57215">MMDDDQRYRAVHSRDARFDGVFYTAVRTTGIYCRPSCPAVTPKRENTRFYPSAAAAQEAGFRACKRCRPDLTPGSPQWNMRADVVGRAMRLIQDGAVDRGGVSGLASAVGYSERQLNRLLAAEVGAGPLALARTERAQTARILVETTDMPMTDVAFAAGFASVRQFNETMRAVFDRSPTQMREAGRRARFVAPTGAITLRLPYRAPIELGSMLAFLGARAVPGVEEFVEVGARDGSGGTGDGAAAPRARDGRPSQWVYRRTLPLPHGPGLVELSEGEGHVLCRLRLTEPRDLSSAVRRCRQLLDLDADPRAVREVLGADPLLGPMVRARPGMRSPGHVDPAELAVRAVLGQQVSVRAARTLAGRLVQRFGRPLPPCLEASGGGLTHLFPSAETLAEADPADLSIPVARGRALIGLAEAVAVGKVDLGPGCDREETERTLLGLRGIGPWTAGYIRMRGLGDPDVFLHGDLGVRLALEARGRPATPGAAARDALAWSPWRSYANHLLWASLADAQEERGGAVPTDRTAADHARSGT</sequence>
<evidence type="ECO:0000256" key="2">
    <source>
        <dbReference type="ARBA" id="ARBA00001947"/>
    </source>
</evidence>
<dbReference type="SUPFAM" id="SSF57884">
    <property type="entry name" value="Ada DNA repair protein, N-terminal domain (N-Ada 10)"/>
    <property type="match status" value="1"/>
</dbReference>
<evidence type="ECO:0000256" key="11">
    <source>
        <dbReference type="ARBA" id="ARBA00023159"/>
    </source>
</evidence>
<dbReference type="GO" id="GO:0006285">
    <property type="term" value="P:base-excision repair, AP site formation"/>
    <property type="evidence" value="ECO:0007669"/>
    <property type="project" value="TreeGrafter"/>
</dbReference>
<dbReference type="InterPro" id="IPR009057">
    <property type="entry name" value="Homeodomain-like_sf"/>
</dbReference>
<dbReference type="Pfam" id="PF02805">
    <property type="entry name" value="Ada_Zn_binding"/>
    <property type="match status" value="1"/>
</dbReference>
<dbReference type="GO" id="GO:0006307">
    <property type="term" value="P:DNA alkylation repair"/>
    <property type="evidence" value="ECO:0007669"/>
    <property type="project" value="TreeGrafter"/>
</dbReference>
<evidence type="ECO:0000256" key="9">
    <source>
        <dbReference type="ARBA" id="ARBA00023015"/>
    </source>
</evidence>
<dbReference type="InterPro" id="IPR037046">
    <property type="entry name" value="AlkA_N_sf"/>
</dbReference>
<evidence type="ECO:0000256" key="3">
    <source>
        <dbReference type="ARBA" id="ARBA00012000"/>
    </source>
</evidence>
<dbReference type="PANTHER" id="PTHR43003:SF13">
    <property type="entry name" value="DNA-3-METHYLADENINE GLYCOSYLASE 2"/>
    <property type="match status" value="1"/>
</dbReference>
<evidence type="ECO:0000256" key="10">
    <source>
        <dbReference type="ARBA" id="ARBA00023125"/>
    </source>
</evidence>
<dbReference type="GO" id="GO:0032259">
    <property type="term" value="P:methylation"/>
    <property type="evidence" value="ECO:0007669"/>
    <property type="project" value="UniProtKB-KW"/>
</dbReference>